<dbReference type="GO" id="GO:0006508">
    <property type="term" value="P:proteolysis"/>
    <property type="evidence" value="ECO:0007669"/>
    <property type="project" value="InterPro"/>
</dbReference>
<evidence type="ECO:0000313" key="4">
    <source>
        <dbReference type="Proteomes" id="UP001187471"/>
    </source>
</evidence>
<dbReference type="InterPro" id="IPR001563">
    <property type="entry name" value="Peptidase_S10"/>
</dbReference>
<evidence type="ECO:0000256" key="1">
    <source>
        <dbReference type="ARBA" id="ARBA00009431"/>
    </source>
</evidence>
<evidence type="ECO:0008006" key="5">
    <source>
        <dbReference type="Google" id="ProtNLM"/>
    </source>
</evidence>
<dbReference type="SUPFAM" id="SSF53474">
    <property type="entry name" value="alpha/beta-Hydrolases"/>
    <property type="match status" value="1"/>
</dbReference>
<dbReference type="EMBL" id="JAVXUO010001253">
    <property type="protein sequence ID" value="KAK2984211.1"/>
    <property type="molecule type" value="Genomic_DNA"/>
</dbReference>
<dbReference type="InterPro" id="IPR029058">
    <property type="entry name" value="AB_hydrolase_fold"/>
</dbReference>
<sequence length="150" mass="16719">MGRGIAYLDLRTSPIFDNETGSFCSYLKFRHNALCNGRTPTSKYKVKHNTDKSSQNPPVSDSWAQPAADTRQAYSPVYIGPQDGLMQADKIDSLPEQLDGGVDFDQYAGYVTVDPKAGRALFYYFVESPHSSSTNPLVLWLNGGILRNYR</sequence>
<comment type="similarity">
    <text evidence="1">Belongs to the peptidase S10 family.</text>
</comment>
<gene>
    <name evidence="3" type="ORF">RJ640_006670</name>
</gene>
<accession>A0AA88UJA8</accession>
<organism evidence="3 4">
    <name type="scientific">Escallonia rubra</name>
    <dbReference type="NCBI Taxonomy" id="112253"/>
    <lineage>
        <taxon>Eukaryota</taxon>
        <taxon>Viridiplantae</taxon>
        <taxon>Streptophyta</taxon>
        <taxon>Embryophyta</taxon>
        <taxon>Tracheophyta</taxon>
        <taxon>Spermatophyta</taxon>
        <taxon>Magnoliopsida</taxon>
        <taxon>eudicotyledons</taxon>
        <taxon>Gunneridae</taxon>
        <taxon>Pentapetalae</taxon>
        <taxon>asterids</taxon>
        <taxon>campanulids</taxon>
        <taxon>Escalloniales</taxon>
        <taxon>Escalloniaceae</taxon>
        <taxon>Escallonia</taxon>
    </lineage>
</organism>
<reference evidence="3" key="1">
    <citation type="submission" date="2022-12" db="EMBL/GenBank/DDBJ databases">
        <title>Draft genome assemblies for two species of Escallonia (Escalloniales).</title>
        <authorList>
            <person name="Chanderbali A."/>
            <person name="Dervinis C."/>
            <person name="Anghel I."/>
            <person name="Soltis D."/>
            <person name="Soltis P."/>
            <person name="Zapata F."/>
        </authorList>
    </citation>
    <scope>NUCLEOTIDE SEQUENCE</scope>
    <source>
        <strain evidence="3">UCBG92.1500</strain>
        <tissue evidence="3">Leaf</tissue>
    </source>
</reference>
<dbReference type="Gene3D" id="3.40.50.1820">
    <property type="entry name" value="alpha/beta hydrolase"/>
    <property type="match status" value="1"/>
</dbReference>
<dbReference type="AlphaFoldDB" id="A0AA88UJA8"/>
<dbReference type="Proteomes" id="UP001187471">
    <property type="component" value="Unassembled WGS sequence"/>
</dbReference>
<dbReference type="GO" id="GO:0004185">
    <property type="term" value="F:serine-type carboxypeptidase activity"/>
    <property type="evidence" value="ECO:0007669"/>
    <property type="project" value="InterPro"/>
</dbReference>
<comment type="caution">
    <text evidence="3">The sequence shown here is derived from an EMBL/GenBank/DDBJ whole genome shotgun (WGS) entry which is preliminary data.</text>
</comment>
<protein>
    <recommendedName>
        <fullName evidence="5">Serine carboxypeptidase</fullName>
    </recommendedName>
</protein>
<feature type="compositionally biased region" description="Polar residues" evidence="2">
    <location>
        <begin position="52"/>
        <end position="63"/>
    </location>
</feature>
<feature type="region of interest" description="Disordered" evidence="2">
    <location>
        <begin position="40"/>
        <end position="68"/>
    </location>
</feature>
<proteinExistence type="inferred from homology"/>
<evidence type="ECO:0000313" key="3">
    <source>
        <dbReference type="EMBL" id="KAK2984211.1"/>
    </source>
</evidence>
<dbReference type="Pfam" id="PF00450">
    <property type="entry name" value="Peptidase_S10"/>
    <property type="match status" value="1"/>
</dbReference>
<evidence type="ECO:0000256" key="2">
    <source>
        <dbReference type="SAM" id="MobiDB-lite"/>
    </source>
</evidence>
<name>A0AA88UJA8_9ASTE</name>
<keyword evidence="4" id="KW-1185">Reference proteome</keyword>